<dbReference type="Gene3D" id="3.40.30.10">
    <property type="entry name" value="Glutaredoxin"/>
    <property type="match status" value="1"/>
</dbReference>
<dbReference type="Pfam" id="PF14555">
    <property type="entry name" value="UBA_4"/>
    <property type="match status" value="1"/>
</dbReference>
<dbReference type="Proteomes" id="UP001363151">
    <property type="component" value="Unassembled WGS sequence"/>
</dbReference>
<dbReference type="InterPro" id="IPR036249">
    <property type="entry name" value="Thioredoxin-like_sf"/>
</dbReference>
<dbReference type="SUPFAM" id="SSF46934">
    <property type="entry name" value="UBA-like"/>
    <property type="match status" value="1"/>
</dbReference>
<feature type="compositionally biased region" description="Basic residues" evidence="1">
    <location>
        <begin position="126"/>
        <end position="135"/>
    </location>
</feature>
<evidence type="ECO:0000313" key="3">
    <source>
        <dbReference type="EMBL" id="KAK7230416.1"/>
    </source>
</evidence>
<dbReference type="Gene3D" id="1.10.8.10">
    <property type="entry name" value="DNA helicase RuvA subunit, C-terminal domain"/>
    <property type="match status" value="1"/>
</dbReference>
<dbReference type="InterPro" id="IPR050730">
    <property type="entry name" value="UBX_domain-protein"/>
</dbReference>
<keyword evidence="4" id="KW-1185">Reference proteome</keyword>
<gene>
    <name evidence="3" type="ORF">SO694_00189036</name>
</gene>
<feature type="domain" description="UBX" evidence="2">
    <location>
        <begin position="267"/>
        <end position="336"/>
    </location>
</feature>
<name>A0ABR1FGK3_AURAN</name>
<dbReference type="PANTHER" id="PTHR23322">
    <property type="entry name" value="FAS-ASSOCIATED PROTEIN"/>
    <property type="match status" value="1"/>
</dbReference>
<protein>
    <recommendedName>
        <fullName evidence="2">UBX domain-containing protein</fullName>
    </recommendedName>
</protein>
<dbReference type="InterPro" id="IPR009060">
    <property type="entry name" value="UBA-like_sf"/>
</dbReference>
<reference evidence="3 4" key="1">
    <citation type="submission" date="2024-03" db="EMBL/GenBank/DDBJ databases">
        <title>Aureococcus anophagefferens CCMP1851 and Kratosvirus quantuckense: Draft genome of a second virus-susceptible host strain in the model system.</title>
        <authorList>
            <person name="Chase E."/>
            <person name="Truchon A.R."/>
            <person name="Schepens W."/>
            <person name="Wilhelm S.W."/>
        </authorList>
    </citation>
    <scope>NUCLEOTIDE SEQUENCE [LARGE SCALE GENOMIC DNA]</scope>
    <source>
        <strain evidence="3 4">CCMP1851</strain>
    </source>
</reference>
<dbReference type="PANTHER" id="PTHR23322:SF6">
    <property type="entry name" value="UBX DOMAIN-CONTAINING PROTEIN 7"/>
    <property type="match status" value="1"/>
</dbReference>
<feature type="compositionally biased region" description="Low complexity" evidence="1">
    <location>
        <begin position="136"/>
        <end position="178"/>
    </location>
</feature>
<dbReference type="EMBL" id="JBBJCI010000434">
    <property type="protein sequence ID" value="KAK7230416.1"/>
    <property type="molecule type" value="Genomic_DNA"/>
</dbReference>
<accession>A0ABR1FGK3</accession>
<organism evidence="3 4">
    <name type="scientific">Aureococcus anophagefferens</name>
    <name type="common">Harmful bloom alga</name>
    <dbReference type="NCBI Taxonomy" id="44056"/>
    <lineage>
        <taxon>Eukaryota</taxon>
        <taxon>Sar</taxon>
        <taxon>Stramenopiles</taxon>
        <taxon>Ochrophyta</taxon>
        <taxon>Pelagophyceae</taxon>
        <taxon>Pelagomonadales</taxon>
        <taxon>Pelagomonadaceae</taxon>
        <taxon>Aureococcus</taxon>
    </lineage>
</organism>
<dbReference type="SUPFAM" id="SSF54236">
    <property type="entry name" value="Ubiquitin-like"/>
    <property type="match status" value="1"/>
</dbReference>
<dbReference type="Pfam" id="PF00789">
    <property type="entry name" value="UBX"/>
    <property type="match status" value="1"/>
</dbReference>
<dbReference type="InterPro" id="IPR001012">
    <property type="entry name" value="UBX_dom"/>
</dbReference>
<evidence type="ECO:0000259" key="2">
    <source>
        <dbReference type="Pfam" id="PF00789"/>
    </source>
</evidence>
<evidence type="ECO:0000313" key="4">
    <source>
        <dbReference type="Proteomes" id="UP001363151"/>
    </source>
</evidence>
<feature type="compositionally biased region" description="Pro residues" evidence="1">
    <location>
        <begin position="197"/>
        <end position="210"/>
    </location>
</feature>
<comment type="caution">
    <text evidence="3">The sequence shown here is derived from an EMBL/GenBank/DDBJ whole genome shotgun (WGS) entry which is preliminary data.</text>
</comment>
<dbReference type="Gene3D" id="3.10.20.90">
    <property type="entry name" value="Phosphatidylinositol 3-kinase Catalytic Subunit, Chain A, domain 1"/>
    <property type="match status" value="1"/>
</dbReference>
<dbReference type="InterPro" id="IPR029071">
    <property type="entry name" value="Ubiquitin-like_domsf"/>
</dbReference>
<feature type="region of interest" description="Disordered" evidence="1">
    <location>
        <begin position="112"/>
        <end position="214"/>
    </location>
</feature>
<sequence>MDDNLTNFMAITGADANAAQFYVEAAGGNVELAVANFFDGGGGGGGGFGGGGFGGGGGSGAVFGCHQMNRDVWADETVQAVVEASFVLWLRPHTDPAAVTYADRYDKDRAIPSVLEPPGAAAPAATRRRRRRRARSGPTPSTRTSPSSTRARAGASGCARASSTATGSSSSSAASSSARDLEAQPVAPVDPSRRSPPLAPAPPPAPPPPFAGGAVLGGGAGSAFAAPPPAARARALRGAPGAPPAAPAGPAPWADAVLSPEPAAGGVMVQFRLPNGAKKRRFEPSDTVAALFKFAAEASQTTGLFDLRCGFPPRQLWPQKDLTLEEAKVHGEAIQMKQG</sequence>
<feature type="region of interest" description="Disordered" evidence="1">
    <location>
        <begin position="234"/>
        <end position="253"/>
    </location>
</feature>
<proteinExistence type="predicted"/>
<dbReference type="CDD" id="cd14348">
    <property type="entry name" value="UBA_p47"/>
    <property type="match status" value="1"/>
</dbReference>
<evidence type="ECO:0000256" key="1">
    <source>
        <dbReference type="SAM" id="MobiDB-lite"/>
    </source>
</evidence>
<feature type="compositionally biased region" description="Pro residues" evidence="1">
    <location>
        <begin position="241"/>
        <end position="250"/>
    </location>
</feature>
<dbReference type="SUPFAM" id="SSF52833">
    <property type="entry name" value="Thioredoxin-like"/>
    <property type="match status" value="1"/>
</dbReference>